<protein>
    <submittedName>
        <fullName evidence="2">Uncharacterized protein</fullName>
    </submittedName>
</protein>
<dbReference type="Pfam" id="PF05904">
    <property type="entry name" value="DUF863"/>
    <property type="match status" value="2"/>
</dbReference>
<dbReference type="PANTHER" id="PTHR33167">
    <property type="entry name" value="TRANSCRIPTION FACTOR, PUTATIVE (DUF863)-RELATED"/>
    <property type="match status" value="1"/>
</dbReference>
<reference evidence="2 3" key="1">
    <citation type="submission" date="2024-02" db="EMBL/GenBank/DDBJ databases">
        <title>de novo genome assembly of Solanum bulbocastanum strain 11H21.</title>
        <authorList>
            <person name="Hosaka A.J."/>
        </authorList>
    </citation>
    <scope>NUCLEOTIDE SEQUENCE [LARGE SCALE GENOMIC DNA]</scope>
    <source>
        <tissue evidence="2">Young leaves</tissue>
    </source>
</reference>
<dbReference type="PANTHER" id="PTHR33167:SF4">
    <property type="entry name" value="TRANSCRIPTION FACTOR, PUTATIVE (DUF863)-RELATED"/>
    <property type="match status" value="1"/>
</dbReference>
<proteinExistence type="predicted"/>
<keyword evidence="3" id="KW-1185">Reference proteome</keyword>
<feature type="region of interest" description="Disordered" evidence="1">
    <location>
        <begin position="1016"/>
        <end position="1038"/>
    </location>
</feature>
<evidence type="ECO:0000313" key="2">
    <source>
        <dbReference type="EMBL" id="KAK6788480.1"/>
    </source>
</evidence>
<feature type="compositionally biased region" description="Basic residues" evidence="1">
    <location>
        <begin position="965"/>
        <end position="977"/>
    </location>
</feature>
<feature type="region of interest" description="Disordered" evidence="1">
    <location>
        <begin position="954"/>
        <end position="979"/>
    </location>
</feature>
<evidence type="ECO:0000256" key="1">
    <source>
        <dbReference type="SAM" id="MobiDB-lite"/>
    </source>
</evidence>
<comment type="caution">
    <text evidence="2">The sequence shown here is derived from an EMBL/GenBank/DDBJ whole genome shotgun (WGS) entry which is preliminary data.</text>
</comment>
<evidence type="ECO:0000313" key="3">
    <source>
        <dbReference type="Proteomes" id="UP001371456"/>
    </source>
</evidence>
<sequence length="1136" mass="125756">MGTQVHYKGFLPSYYSMRDLNEDANSSSWPQFYGDKTLPNGQYCNGFTLRTITDAYPGYDKDILKQKMIEHEGIFRNQVVELHRLYRIQRDMMDEFKRKEMHKHRSSMEPSCSSSHLGPQVPSEDVRKWNIANFPLENSIYTRPSTSGTEIVNSPFSSSKGDCLQPSRVQMQNGYSSKACDVLEARPSKVRKKLFDLHLPANDYLDTEEDGQLRDNAGSLHPCYPANGDYVVTQESGTKLFLGGGAKGDSRKDASTSNSCLRSSIGLADLNEPAQLDEATNPVDFLGYDNNHKETRSINASAKSNSLFVALPWNSNCASPNESLSNLYDRSRGKEREWLTSAHETGDNSFQNFCILLKFKSFRNSFVPIFELLQFTGNIKGSSVSLPRGLKEEKIPAASHQAPVMINKAYQAPGAHLVHHIKDGIWKDRTGHSLDMSHRNGEQSNYTQVGPFVTSKMASPYPCASSSEFSSLWPHSVSSWEKPNGSFAQRLSSLHTNSFFNSSAADGKGSQSSQSQIGDYWHANGGNSRLRPGCAGELPIRSGFYHGSSSGTKESPIHIPSGAFDSLSYIKGGRFTSERSSNNACENFLISPNNMDVKSAKGFNLNVLAMSALSEEPPMRDIEFGNEKREHQDPVTVLPWLKAKANCKNECINTRIGGTSVNSGFVQAYSNPPFCQSEPSALEHHHMKTTKEVVETPHVRKILGVPILDIPVASRNESSSSLVFASANLRSSPERKTIKQERNMVIDINVACDLSMLEPEELDVVEQIATKKVMETKAMNIKNHFDLNSCITEDEEEPVSAVTDKASVKTILDIDLEAPLLLDIEQDNLPGEDDGKQHKASSQHTQEELLKTAAEAIVAISSSTHCTAMEETQSDPSDDPLESLRWFVDVVSSCAAELDSTPSAKEITGKNNNMMVAHSSFKEIDYFEAMTLQLTETKEEDYMPKPFVPEVQTVEDAGAASSLKNRPRRGNARRGRQRRDFQRDVLPGLASLSRHEVTEDIQIFGGLMRATGHTWNSSLTRRNGTGNGGARGRRKKVVDTSTPVLTTTTTSSPLIYQLNNIEASLEDNKSLTGWGKTPRRPRRQRCPAGNPPPVQHRANNCLLSVVLFASSCILGHYIVVLVNDGQGELAPRYPML</sequence>
<gene>
    <name evidence="2" type="ORF">RDI58_012278</name>
</gene>
<feature type="region of interest" description="Disordered" evidence="1">
    <location>
        <begin position="826"/>
        <end position="847"/>
    </location>
</feature>
<organism evidence="2 3">
    <name type="scientific">Solanum bulbocastanum</name>
    <name type="common">Wild potato</name>
    <dbReference type="NCBI Taxonomy" id="147425"/>
    <lineage>
        <taxon>Eukaryota</taxon>
        <taxon>Viridiplantae</taxon>
        <taxon>Streptophyta</taxon>
        <taxon>Embryophyta</taxon>
        <taxon>Tracheophyta</taxon>
        <taxon>Spermatophyta</taxon>
        <taxon>Magnoliopsida</taxon>
        <taxon>eudicotyledons</taxon>
        <taxon>Gunneridae</taxon>
        <taxon>Pentapetalae</taxon>
        <taxon>asterids</taxon>
        <taxon>lamiids</taxon>
        <taxon>Solanales</taxon>
        <taxon>Solanaceae</taxon>
        <taxon>Solanoideae</taxon>
        <taxon>Solaneae</taxon>
        <taxon>Solanum</taxon>
    </lineage>
</organism>
<name>A0AAN8TIL1_SOLBU</name>
<accession>A0AAN8TIL1</accession>
<feature type="region of interest" description="Disordered" evidence="1">
    <location>
        <begin position="1069"/>
        <end position="1093"/>
    </location>
</feature>
<feature type="region of interest" description="Disordered" evidence="1">
    <location>
        <begin position="503"/>
        <end position="522"/>
    </location>
</feature>
<dbReference type="Proteomes" id="UP001371456">
    <property type="component" value="Unassembled WGS sequence"/>
</dbReference>
<dbReference type="InterPro" id="IPR008581">
    <property type="entry name" value="DUF863_pln"/>
</dbReference>
<dbReference type="AlphaFoldDB" id="A0AAN8TIL1"/>
<dbReference type="EMBL" id="JBANQN010000005">
    <property type="protein sequence ID" value="KAK6788480.1"/>
    <property type="molecule type" value="Genomic_DNA"/>
</dbReference>